<name>A0AAW0G770_9APHY</name>
<evidence type="ECO:0000313" key="4">
    <source>
        <dbReference type="Proteomes" id="UP001385951"/>
    </source>
</evidence>
<feature type="compositionally biased region" description="Low complexity" evidence="1">
    <location>
        <begin position="183"/>
        <end position="192"/>
    </location>
</feature>
<dbReference type="PROSITE" id="PS51391">
    <property type="entry name" value="CID"/>
    <property type="match status" value="1"/>
</dbReference>
<dbReference type="InterPro" id="IPR006569">
    <property type="entry name" value="CID_dom"/>
</dbReference>
<feature type="region of interest" description="Disordered" evidence="1">
    <location>
        <begin position="279"/>
        <end position="511"/>
    </location>
</feature>
<keyword evidence="4" id="KW-1185">Reference proteome</keyword>
<dbReference type="AlphaFoldDB" id="A0AAW0G770"/>
<evidence type="ECO:0000313" key="3">
    <source>
        <dbReference type="EMBL" id="KAK7686154.1"/>
    </source>
</evidence>
<accession>A0AAW0G770</accession>
<feature type="region of interest" description="Disordered" evidence="1">
    <location>
        <begin position="644"/>
        <end position="693"/>
    </location>
</feature>
<organism evidence="3 4">
    <name type="scientific">Cerrena zonata</name>
    <dbReference type="NCBI Taxonomy" id="2478898"/>
    <lineage>
        <taxon>Eukaryota</taxon>
        <taxon>Fungi</taxon>
        <taxon>Dikarya</taxon>
        <taxon>Basidiomycota</taxon>
        <taxon>Agaricomycotina</taxon>
        <taxon>Agaricomycetes</taxon>
        <taxon>Polyporales</taxon>
        <taxon>Cerrenaceae</taxon>
        <taxon>Cerrena</taxon>
    </lineage>
</organism>
<feature type="compositionally biased region" description="Gly residues" evidence="1">
    <location>
        <begin position="597"/>
        <end position="612"/>
    </location>
</feature>
<dbReference type="SUPFAM" id="SSF48464">
    <property type="entry name" value="ENTH/VHS domain"/>
    <property type="match status" value="1"/>
</dbReference>
<proteinExistence type="predicted"/>
<dbReference type="Proteomes" id="UP001385951">
    <property type="component" value="Unassembled WGS sequence"/>
</dbReference>
<feature type="compositionally biased region" description="Basic and acidic residues" evidence="1">
    <location>
        <begin position="427"/>
        <end position="440"/>
    </location>
</feature>
<feature type="compositionally biased region" description="Gly residues" evidence="1">
    <location>
        <begin position="346"/>
        <end position="355"/>
    </location>
</feature>
<comment type="caution">
    <text evidence="3">The sequence shown here is derived from an EMBL/GenBank/DDBJ whole genome shotgun (WGS) entry which is preliminary data.</text>
</comment>
<evidence type="ECO:0000259" key="2">
    <source>
        <dbReference type="PROSITE" id="PS51391"/>
    </source>
</evidence>
<dbReference type="Pfam" id="PF04818">
    <property type="entry name" value="CID"/>
    <property type="match status" value="1"/>
</dbReference>
<gene>
    <name evidence="3" type="ORF">QCA50_010374</name>
</gene>
<dbReference type="Gene3D" id="1.25.40.90">
    <property type="match status" value="1"/>
</dbReference>
<feature type="domain" description="CID" evidence="2">
    <location>
        <begin position="1"/>
        <end position="151"/>
    </location>
</feature>
<feature type="compositionally biased region" description="Low complexity" evidence="1">
    <location>
        <begin position="481"/>
        <end position="506"/>
    </location>
</feature>
<evidence type="ECO:0000256" key="1">
    <source>
        <dbReference type="SAM" id="MobiDB-lite"/>
    </source>
</evidence>
<feature type="compositionally biased region" description="Polar residues" evidence="1">
    <location>
        <begin position="417"/>
        <end position="426"/>
    </location>
</feature>
<feature type="compositionally biased region" description="Basic and acidic residues" evidence="1">
    <location>
        <begin position="615"/>
        <end position="624"/>
    </location>
</feature>
<dbReference type="InterPro" id="IPR008942">
    <property type="entry name" value="ENTH_VHS"/>
</dbReference>
<feature type="compositionally biased region" description="Basic and acidic residues" evidence="1">
    <location>
        <begin position="295"/>
        <end position="340"/>
    </location>
</feature>
<feature type="compositionally biased region" description="Basic and acidic residues" evidence="1">
    <location>
        <begin position="356"/>
        <end position="374"/>
    </location>
</feature>
<dbReference type="EMBL" id="JASBNA010000017">
    <property type="protein sequence ID" value="KAK7686154.1"/>
    <property type="molecule type" value="Genomic_DNA"/>
</dbReference>
<sequence length="711" mass="76961">MSSLETFESTLKEVVEAKRLSQSKMKKLTDNALKCMRHDTQLVSALYRTHKTLLPAQKISSLYVFDALTRAARHQVTKQDIKADPKSERGNCATFLLKVEGVLDSLFLDMLALDHPDAKEKTKKIVDIWVKSNTFPPEVLARLSKYVKEGTEQDPNKDKSASTATTDPRQHATPPVAAPTPPQAITTPPQVTSQVATPANDVQSTLLALLSQVANNGQTTVNTPTSAPVPTAPQLDASQLALFQQLAQTAKAAGNIVPAQPLPLPLSLVPSASAIPVPPVAPPNGGHPHAQTLPYRDDHFGPGRRDSEYDRFDGPERARDRDDYYDDRRDFRGDRGDFRGRYNRGGFRGGRGAGRGRWDDREQYSDRNRERDWDSPPSTRYSRSRSPPRNKYPGMRDVRPYSPPRRPSVSHAPGAPSITTNSSTLESGKDEFGRDIRPKSPEQGTPSRTTFPNPTTSLTPVAGPSSVASIDDGPEKPTGQLSALAQTASTSTAPSSSKSPTNSSQNETGLDTFDLTAFNPTEASSWEGLGKAWAVTNGYAPSQEELMQYVMGNMFAVASQFGIQEPQPQQGIQTWTSDDEPQSWNHAQSSRGRGRGRGGFTHGNSRGGGQWGYSGDRRGDDRGTDAVMLGGGDDMDTSGYDVGYEGGGWQDGQQQYGTGAWPGDQDYASQGTDPQKEGVPVDDEGGSGGRMQKVGGKWVYVRPGVTTAAVS</sequence>
<feature type="compositionally biased region" description="Basic and acidic residues" evidence="1">
    <location>
        <begin position="149"/>
        <end position="160"/>
    </location>
</feature>
<dbReference type="SMART" id="SM00582">
    <property type="entry name" value="RPR"/>
    <property type="match status" value="1"/>
</dbReference>
<protein>
    <recommendedName>
        <fullName evidence="2">CID domain-containing protein</fullName>
    </recommendedName>
</protein>
<feature type="compositionally biased region" description="Polar residues" evidence="1">
    <location>
        <begin position="442"/>
        <end position="459"/>
    </location>
</feature>
<feature type="region of interest" description="Disordered" evidence="1">
    <location>
        <begin position="149"/>
        <end position="198"/>
    </location>
</feature>
<feature type="region of interest" description="Disordered" evidence="1">
    <location>
        <begin position="568"/>
        <end position="626"/>
    </location>
</feature>
<reference evidence="3 4" key="1">
    <citation type="submission" date="2022-09" db="EMBL/GenBank/DDBJ databases">
        <authorList>
            <person name="Palmer J.M."/>
        </authorList>
    </citation>
    <scope>NUCLEOTIDE SEQUENCE [LARGE SCALE GENOMIC DNA]</scope>
    <source>
        <strain evidence="3 4">DSM 7382</strain>
    </source>
</reference>